<keyword evidence="3" id="KW-1003">Cell membrane</keyword>
<feature type="transmembrane region" description="Helical" evidence="7">
    <location>
        <begin position="152"/>
        <end position="172"/>
    </location>
</feature>
<evidence type="ECO:0000313" key="8">
    <source>
        <dbReference type="EMBL" id="NLR76203.1"/>
    </source>
</evidence>
<dbReference type="InterPro" id="IPR036259">
    <property type="entry name" value="MFS_trans_sf"/>
</dbReference>
<dbReference type="RefSeq" id="WP_168877872.1">
    <property type="nucleotide sequence ID" value="NZ_JABAIM010000003.1"/>
</dbReference>
<feature type="transmembrane region" description="Helical" evidence="7">
    <location>
        <begin position="242"/>
        <end position="261"/>
    </location>
</feature>
<keyword evidence="4 7" id="KW-0812">Transmembrane</keyword>
<dbReference type="EMBL" id="JABAIM010000003">
    <property type="protein sequence ID" value="NLR76203.1"/>
    <property type="molecule type" value="Genomic_DNA"/>
</dbReference>
<feature type="transmembrane region" description="Helical" evidence="7">
    <location>
        <begin position="127"/>
        <end position="146"/>
    </location>
</feature>
<organism evidence="8 9">
    <name type="scientific">Leeia aquatica</name>
    <dbReference type="NCBI Taxonomy" id="2725557"/>
    <lineage>
        <taxon>Bacteria</taxon>
        <taxon>Pseudomonadati</taxon>
        <taxon>Pseudomonadota</taxon>
        <taxon>Betaproteobacteria</taxon>
        <taxon>Neisseriales</taxon>
        <taxon>Leeiaceae</taxon>
        <taxon>Leeia</taxon>
    </lineage>
</organism>
<dbReference type="Gene3D" id="1.20.1250.20">
    <property type="entry name" value="MFS general substrate transporter like domains"/>
    <property type="match status" value="1"/>
</dbReference>
<dbReference type="AlphaFoldDB" id="A0A847S8W3"/>
<evidence type="ECO:0000256" key="3">
    <source>
        <dbReference type="ARBA" id="ARBA00022475"/>
    </source>
</evidence>
<keyword evidence="2" id="KW-0813">Transport</keyword>
<dbReference type="Pfam" id="PF07690">
    <property type="entry name" value="MFS_1"/>
    <property type="match status" value="1"/>
</dbReference>
<dbReference type="GO" id="GO:0005886">
    <property type="term" value="C:plasma membrane"/>
    <property type="evidence" value="ECO:0007669"/>
    <property type="project" value="UniProtKB-SubCell"/>
</dbReference>
<evidence type="ECO:0000256" key="5">
    <source>
        <dbReference type="ARBA" id="ARBA00022989"/>
    </source>
</evidence>
<keyword evidence="6 7" id="KW-0472">Membrane</keyword>
<name>A0A847S8W3_9NEIS</name>
<keyword evidence="5 7" id="KW-1133">Transmembrane helix</keyword>
<accession>A0A847S8W3</accession>
<sequence>MTAIRLLLLCQALLVLSRALTQPLFVLLLHRQHLSTEWIGLILSLCGVSATLIGLYGGHLADRMGPARLLRSMVLLIALTLPALTLSPHPAMSALLILSVDSAMSVILVSFKAMLARWITTEERPKVYATGYLLSNIMFSLGPLLGLQLAGLQFAIPFWLGGISVGLTLPVLRQLRRFPVQHDADVRSTARFVDTLSRLRQDHVLVCYTLVSFCHSMIYGRFSAWLMLWLLDHCSPMLSQRYLTSMILTNTLGVVLLQYPVSRWLLRGHLARWLLWASLCLLPALWILQVSTSLPMMCAAILLFTLAELVLVPAEYQLIDQIAPADARGAYYGASQLSMLGAALSPVLCGALLKWGGNTALFLSLQGIAIAGVMLLLLGLRLQQQRTQPVPVTAAPG</sequence>
<feature type="transmembrane region" description="Helical" evidence="7">
    <location>
        <begin position="37"/>
        <end position="57"/>
    </location>
</feature>
<feature type="transmembrane region" description="Helical" evidence="7">
    <location>
        <begin position="330"/>
        <end position="353"/>
    </location>
</feature>
<comment type="caution">
    <text evidence="8">The sequence shown here is derived from an EMBL/GenBank/DDBJ whole genome shotgun (WGS) entry which is preliminary data.</text>
</comment>
<feature type="transmembrane region" description="Helical" evidence="7">
    <location>
        <begin position="359"/>
        <end position="380"/>
    </location>
</feature>
<feature type="transmembrane region" description="Helical" evidence="7">
    <location>
        <begin position="294"/>
        <end position="318"/>
    </location>
</feature>
<dbReference type="PANTHER" id="PTHR23517">
    <property type="entry name" value="RESISTANCE PROTEIN MDTM, PUTATIVE-RELATED-RELATED"/>
    <property type="match status" value="1"/>
</dbReference>
<feature type="transmembrane region" description="Helical" evidence="7">
    <location>
        <begin position="270"/>
        <end position="288"/>
    </location>
</feature>
<protein>
    <submittedName>
        <fullName evidence="8">MFS transporter</fullName>
    </submittedName>
</protein>
<reference evidence="8 9" key="1">
    <citation type="submission" date="2020-04" db="EMBL/GenBank/DDBJ databases">
        <title>Draft genome of Leeia sp. IMCC25680.</title>
        <authorList>
            <person name="Song J."/>
            <person name="Cho J.-C."/>
        </authorList>
    </citation>
    <scope>NUCLEOTIDE SEQUENCE [LARGE SCALE GENOMIC DNA]</scope>
    <source>
        <strain evidence="8 9">IMCC25680</strain>
    </source>
</reference>
<comment type="subcellular location">
    <subcellularLocation>
        <location evidence="1">Cell membrane</location>
        <topology evidence="1">Multi-pass membrane protein</topology>
    </subcellularLocation>
</comment>
<evidence type="ECO:0000313" key="9">
    <source>
        <dbReference type="Proteomes" id="UP000587991"/>
    </source>
</evidence>
<evidence type="ECO:0000256" key="4">
    <source>
        <dbReference type="ARBA" id="ARBA00022692"/>
    </source>
</evidence>
<feature type="transmembrane region" description="Helical" evidence="7">
    <location>
        <begin position="92"/>
        <end position="115"/>
    </location>
</feature>
<dbReference type="InterPro" id="IPR011701">
    <property type="entry name" value="MFS"/>
</dbReference>
<dbReference type="PANTHER" id="PTHR23517:SF3">
    <property type="entry name" value="INTEGRAL MEMBRANE TRANSPORT PROTEIN"/>
    <property type="match status" value="1"/>
</dbReference>
<evidence type="ECO:0000256" key="6">
    <source>
        <dbReference type="ARBA" id="ARBA00023136"/>
    </source>
</evidence>
<dbReference type="GO" id="GO:0022857">
    <property type="term" value="F:transmembrane transporter activity"/>
    <property type="evidence" value="ECO:0007669"/>
    <property type="project" value="InterPro"/>
</dbReference>
<gene>
    <name evidence="8" type="ORF">HF682_13645</name>
</gene>
<feature type="transmembrane region" description="Helical" evidence="7">
    <location>
        <begin position="205"/>
        <end position="230"/>
    </location>
</feature>
<proteinExistence type="predicted"/>
<keyword evidence="9" id="KW-1185">Reference proteome</keyword>
<dbReference type="SUPFAM" id="SSF103473">
    <property type="entry name" value="MFS general substrate transporter"/>
    <property type="match status" value="1"/>
</dbReference>
<evidence type="ECO:0000256" key="1">
    <source>
        <dbReference type="ARBA" id="ARBA00004651"/>
    </source>
</evidence>
<dbReference type="Proteomes" id="UP000587991">
    <property type="component" value="Unassembled WGS sequence"/>
</dbReference>
<evidence type="ECO:0000256" key="2">
    <source>
        <dbReference type="ARBA" id="ARBA00022448"/>
    </source>
</evidence>
<feature type="transmembrane region" description="Helical" evidence="7">
    <location>
        <begin position="69"/>
        <end position="86"/>
    </location>
</feature>
<evidence type="ECO:0000256" key="7">
    <source>
        <dbReference type="SAM" id="Phobius"/>
    </source>
</evidence>
<dbReference type="InterPro" id="IPR050171">
    <property type="entry name" value="MFS_Transporters"/>
</dbReference>